<protein>
    <submittedName>
        <fullName evidence="4">Uncharacterized protein</fullName>
    </submittedName>
</protein>
<dbReference type="KEGG" id="ptkz:JDV02_003544"/>
<keyword evidence="2" id="KW-1133">Transmembrane helix</keyword>
<evidence type="ECO:0000313" key="4">
    <source>
        <dbReference type="EMBL" id="UNI17169.1"/>
    </source>
</evidence>
<reference evidence="4" key="1">
    <citation type="submission" date="2021-11" db="EMBL/GenBank/DDBJ databases">
        <title>Purpureocillium_takamizusanense_genome.</title>
        <authorList>
            <person name="Nguyen N.-H."/>
        </authorList>
    </citation>
    <scope>NUCLEOTIDE SEQUENCE</scope>
    <source>
        <strain evidence="4">PT3</strain>
    </source>
</reference>
<keyword evidence="2" id="KW-0472">Membrane</keyword>
<keyword evidence="2" id="KW-0812">Transmembrane</keyword>
<sequence length="1282" mass="128879">MAFSWHHVLLAFLLMVVIGTGLEDEFNELPIDPQEETLHTPLVTLQDATCEGTTCSIVEDHQLRHTYLVFVVMLSDISRGLATKYGVSELSQLSDDLNTHIHEVNANTEDAYRLDLRRRGESHDADLVKRAGLFDKLLGGLLGGNRGAKEGNSNTDDATTGEGGRVKGDGGGGLLGGLLGGGKGGGGPISDAIGNVASNVIGKLLKGAGPGLAGAGFFGGVGAGEGAAQGLNLAPASMTKPTGEQVARENGMQNTGLNPVLRNAALGLTSTALKAVRQSGILQLPPLGPLAASLGTAVGSGAATGLRLTETNASAPLGNNATGLEGAVGSFGFGLSRSFTESINLTGPGGLTSKLPPIDFGATALDIGNGLGNGAVVGLRLANNKAIGPPRPVGPTDIPKIAGALSFGLSNSLIGNINLSSITGPGGVASMFPPVDFGATALDIGNGLGNGAVVGLRLANNKAIGPPRPAGPTDIPKIAGALSFGLSNSLIGNINISSVTGPGGVASMFPPVDFGATALGVGGAVGAGASMGFKLTKKDLTPAPPTSGKDLPGIASSFAFGATRTLSDNLNLSDVGGQLGTMLPPVNIADTALSLGSGLGNGVAQGLKLTDKDLTPPLPASPSDIPRIAGRFAFGLSNGVSVNLNVSEQAQKLGSMLPPIDIGLTALNVGAGIGAGAAAGLKLATNEQLAPPPPASQSDVPRIAGTLAFGITNAVAGSVNTTSLLNRAGMAGGLGGILGDGNVTSLLAKYGGPAASGLGKGLGSGAAVGLGLQPEASPEPLRPLPDGSLDVGRVTEDFAQGLTSRFLANGTASKALGNLSGSNGAAGGLASLTANLNIGRIANGFARGLLTGVGDGVEAIGGIKAIINGTSTPPTAPISDTKVDFNDTVSGSAVGFGQGLGTSGVVTAQKLLAPRKSDRSLGAPDKAKRGHDLDASTTGSIVLVGRQVDTKVPDQLTGLNLSRLLDADAVSAVAQKGVDTLTCDGVAALFVVGRSLQKSGTLPMSGLNDKTQAFLKSFVPQGNIRFVNGANTFVVDGQKAAQGLGDSQIAVVQAVSINGFPFSAFATFLVIHIGIAILGLFILFPLALTLNSVRNIAVRFRKLNDLPAWTPKATKLIWAAGVAPSLVLTTVFGVLPTSTSKHFQTVHEVLGLVTLIVALASLILYFRSTPTAELTPGEPFPDSFEMNRVTAVSHTSNQLLLALLPPTAISGFADLSGVTLCLTRAMAPFETAIALGLGLGSVFIVGQFVSGADTLLALRAWRKAKGARRTGRNQEIRRLDKN</sequence>
<accession>A0A9Q8QAT1</accession>
<name>A0A9Q8QAT1_9HYPO</name>
<gene>
    <name evidence="4" type="ORF">JDV02_003544</name>
</gene>
<dbReference type="RefSeq" id="XP_047840650.1">
    <property type="nucleotide sequence ID" value="XM_047984676.1"/>
</dbReference>
<dbReference type="EMBL" id="CP086355">
    <property type="protein sequence ID" value="UNI17169.1"/>
    <property type="molecule type" value="Genomic_DNA"/>
</dbReference>
<feature type="transmembrane region" description="Helical" evidence="2">
    <location>
        <begin position="1116"/>
        <end position="1137"/>
    </location>
</feature>
<feature type="signal peptide" evidence="3">
    <location>
        <begin position="1"/>
        <end position="21"/>
    </location>
</feature>
<keyword evidence="3" id="KW-0732">Signal</keyword>
<feature type="transmembrane region" description="Helical" evidence="2">
    <location>
        <begin position="1149"/>
        <end position="1166"/>
    </location>
</feature>
<feature type="transmembrane region" description="Helical" evidence="2">
    <location>
        <begin position="1065"/>
        <end position="1093"/>
    </location>
</feature>
<feature type="transmembrane region" description="Helical" evidence="2">
    <location>
        <begin position="1233"/>
        <end position="1258"/>
    </location>
</feature>
<feature type="chain" id="PRO_5040270963" evidence="3">
    <location>
        <begin position="22"/>
        <end position="1282"/>
    </location>
</feature>
<feature type="region of interest" description="Disordered" evidence="1">
    <location>
        <begin position="145"/>
        <end position="169"/>
    </location>
</feature>
<dbReference type="Proteomes" id="UP000829364">
    <property type="component" value="Chromosome 2"/>
</dbReference>
<dbReference type="GeneID" id="72065501"/>
<evidence type="ECO:0000313" key="5">
    <source>
        <dbReference type="Proteomes" id="UP000829364"/>
    </source>
</evidence>
<evidence type="ECO:0000256" key="1">
    <source>
        <dbReference type="SAM" id="MobiDB-lite"/>
    </source>
</evidence>
<keyword evidence="5" id="KW-1185">Reference proteome</keyword>
<evidence type="ECO:0000256" key="3">
    <source>
        <dbReference type="SAM" id="SignalP"/>
    </source>
</evidence>
<evidence type="ECO:0000256" key="2">
    <source>
        <dbReference type="SAM" id="Phobius"/>
    </source>
</evidence>
<proteinExistence type="predicted"/>
<dbReference type="OrthoDB" id="5148443at2759"/>
<feature type="transmembrane region" description="Helical" evidence="2">
    <location>
        <begin position="1199"/>
        <end position="1227"/>
    </location>
</feature>
<organism evidence="4 5">
    <name type="scientific">Purpureocillium takamizusanense</name>
    <dbReference type="NCBI Taxonomy" id="2060973"/>
    <lineage>
        <taxon>Eukaryota</taxon>
        <taxon>Fungi</taxon>
        <taxon>Dikarya</taxon>
        <taxon>Ascomycota</taxon>
        <taxon>Pezizomycotina</taxon>
        <taxon>Sordariomycetes</taxon>
        <taxon>Hypocreomycetidae</taxon>
        <taxon>Hypocreales</taxon>
        <taxon>Ophiocordycipitaceae</taxon>
        <taxon>Purpureocillium</taxon>
    </lineage>
</organism>